<feature type="transmembrane region" description="Helical" evidence="8">
    <location>
        <begin position="314"/>
        <end position="337"/>
    </location>
</feature>
<keyword evidence="4" id="KW-0997">Cell inner membrane</keyword>
<dbReference type="InterPro" id="IPR024989">
    <property type="entry name" value="MFS_assoc_dom"/>
</dbReference>
<dbReference type="SUPFAM" id="SSF103473">
    <property type="entry name" value="MFS general substrate transporter"/>
    <property type="match status" value="1"/>
</dbReference>
<keyword evidence="5 8" id="KW-0812">Transmembrane</keyword>
<dbReference type="InterPro" id="IPR020846">
    <property type="entry name" value="MFS_dom"/>
</dbReference>
<feature type="transmembrane region" description="Helical" evidence="8">
    <location>
        <begin position="113"/>
        <end position="133"/>
    </location>
</feature>
<evidence type="ECO:0000313" key="10">
    <source>
        <dbReference type="EMBL" id="SHK17141.1"/>
    </source>
</evidence>
<gene>
    <name evidence="10" type="ORF">SAMN02745912_02492</name>
</gene>
<keyword evidence="6 8" id="KW-1133">Transmembrane helix</keyword>
<dbReference type="PANTHER" id="PTHR23522">
    <property type="entry name" value="BLL5896 PROTEIN"/>
    <property type="match status" value="1"/>
</dbReference>
<dbReference type="Proteomes" id="UP000184465">
    <property type="component" value="Unassembled WGS sequence"/>
</dbReference>
<evidence type="ECO:0000313" key="11">
    <source>
        <dbReference type="Proteomes" id="UP000184465"/>
    </source>
</evidence>
<feature type="transmembrane region" description="Helical" evidence="8">
    <location>
        <begin position="250"/>
        <end position="268"/>
    </location>
</feature>
<feature type="transmembrane region" description="Helical" evidence="8">
    <location>
        <begin position="197"/>
        <end position="215"/>
    </location>
</feature>
<evidence type="ECO:0000256" key="5">
    <source>
        <dbReference type="ARBA" id="ARBA00022692"/>
    </source>
</evidence>
<evidence type="ECO:0000259" key="9">
    <source>
        <dbReference type="PROSITE" id="PS50850"/>
    </source>
</evidence>
<protein>
    <submittedName>
        <fullName evidence="10">Na+/melibiose symporter</fullName>
    </submittedName>
</protein>
<accession>A0A1M6QAC6</accession>
<dbReference type="InterPro" id="IPR036259">
    <property type="entry name" value="MFS_trans_sf"/>
</dbReference>
<dbReference type="STRING" id="1121301.SAMN02745912_02492"/>
<dbReference type="PANTHER" id="PTHR23522:SF10">
    <property type="entry name" value="3-PHENYLPROPIONIC ACID TRANSPORTER-RELATED"/>
    <property type="match status" value="1"/>
</dbReference>
<dbReference type="AlphaFoldDB" id="A0A1M6QAC6"/>
<reference evidence="10 11" key="1">
    <citation type="submission" date="2016-11" db="EMBL/GenBank/DDBJ databases">
        <authorList>
            <person name="Jaros S."/>
            <person name="Januszkiewicz K."/>
            <person name="Wedrychowicz H."/>
        </authorList>
    </citation>
    <scope>NUCLEOTIDE SEQUENCE [LARGE SCALE GENOMIC DNA]</scope>
    <source>
        <strain evidence="10 11">DSM 15212</strain>
    </source>
</reference>
<feature type="domain" description="Major facilitator superfamily (MFS) profile" evidence="9">
    <location>
        <begin position="161"/>
        <end position="348"/>
    </location>
</feature>
<sequence length="348" mass="38982">MSLLYFSGVLGQSISGYICDLKSTIKKVHFFWMLFLATSIFFFFKANHTIHRGILILIIGFFQSSVMVLLDSWTLESNNTLKKNFGPIRAFGSVGWGISTLIIGKIIDSFGWSIVGILYIFFTSLFLVITYNTKDAKHENHKKDGPSITVSNLKLLMRNKKYIHLLIIFFILYMSFHVIGMFSVILIEDFGGTKAHIGVFLLVAALSEVPILLSANKLMYKFKPSQLLIVSSAFFLIRTLLTAFSNSVVFIILLSILQMLSFSILIFISKYLIDEVSPDNLKTSSQSIAMAISGGLSALVSLNLSGYLADSIGIRNLLFLLTILCAAALILSIRYHLSYSLYILKKRL</sequence>
<evidence type="ECO:0000256" key="7">
    <source>
        <dbReference type="ARBA" id="ARBA00023136"/>
    </source>
</evidence>
<evidence type="ECO:0000256" key="4">
    <source>
        <dbReference type="ARBA" id="ARBA00022519"/>
    </source>
</evidence>
<feature type="transmembrane region" description="Helical" evidence="8">
    <location>
        <begin position="288"/>
        <end position="308"/>
    </location>
</feature>
<organism evidence="10 11">
    <name type="scientific">Paramaledivibacter caminithermalis (strain DSM 15212 / CIP 107654 / DViRD3)</name>
    <name type="common">Clostridium caminithermale</name>
    <dbReference type="NCBI Taxonomy" id="1121301"/>
    <lineage>
        <taxon>Bacteria</taxon>
        <taxon>Bacillati</taxon>
        <taxon>Bacillota</taxon>
        <taxon>Clostridia</taxon>
        <taxon>Peptostreptococcales</taxon>
        <taxon>Caminicellaceae</taxon>
        <taxon>Paramaledivibacter</taxon>
    </lineage>
</organism>
<dbReference type="EMBL" id="FRAG01000032">
    <property type="protein sequence ID" value="SHK17141.1"/>
    <property type="molecule type" value="Genomic_DNA"/>
</dbReference>
<comment type="subcellular location">
    <subcellularLocation>
        <location evidence="1">Cell inner membrane</location>
        <topology evidence="1">Multi-pass membrane protein</topology>
    </subcellularLocation>
</comment>
<keyword evidence="2" id="KW-0813">Transport</keyword>
<feature type="transmembrane region" description="Helical" evidence="8">
    <location>
        <begin position="50"/>
        <end position="70"/>
    </location>
</feature>
<keyword evidence="3" id="KW-1003">Cell membrane</keyword>
<dbReference type="GO" id="GO:0005886">
    <property type="term" value="C:plasma membrane"/>
    <property type="evidence" value="ECO:0007669"/>
    <property type="project" value="UniProtKB-SubCell"/>
</dbReference>
<dbReference type="Pfam" id="PF12832">
    <property type="entry name" value="MFS_1_like"/>
    <property type="match status" value="1"/>
</dbReference>
<proteinExistence type="predicted"/>
<evidence type="ECO:0000256" key="3">
    <source>
        <dbReference type="ARBA" id="ARBA00022475"/>
    </source>
</evidence>
<feature type="transmembrane region" description="Helical" evidence="8">
    <location>
        <begin position="162"/>
        <end position="185"/>
    </location>
</feature>
<dbReference type="GO" id="GO:0022857">
    <property type="term" value="F:transmembrane transporter activity"/>
    <property type="evidence" value="ECO:0007669"/>
    <property type="project" value="InterPro"/>
</dbReference>
<name>A0A1M6QAC6_PARC5</name>
<keyword evidence="7 8" id="KW-0472">Membrane</keyword>
<feature type="transmembrane region" description="Helical" evidence="8">
    <location>
        <begin position="28"/>
        <end position="44"/>
    </location>
</feature>
<dbReference type="PROSITE" id="PS50850">
    <property type="entry name" value="MFS"/>
    <property type="match status" value="1"/>
</dbReference>
<evidence type="ECO:0000256" key="1">
    <source>
        <dbReference type="ARBA" id="ARBA00004429"/>
    </source>
</evidence>
<evidence type="ECO:0000256" key="6">
    <source>
        <dbReference type="ARBA" id="ARBA00022989"/>
    </source>
</evidence>
<evidence type="ECO:0000256" key="2">
    <source>
        <dbReference type="ARBA" id="ARBA00022448"/>
    </source>
</evidence>
<evidence type="ECO:0000256" key="8">
    <source>
        <dbReference type="SAM" id="Phobius"/>
    </source>
</evidence>
<keyword evidence="11" id="KW-1185">Reference proteome</keyword>
<dbReference type="Gene3D" id="1.20.1250.20">
    <property type="entry name" value="MFS general substrate transporter like domains"/>
    <property type="match status" value="2"/>
</dbReference>